<evidence type="ECO:0000259" key="13">
    <source>
        <dbReference type="Pfam" id="PF00155"/>
    </source>
</evidence>
<evidence type="ECO:0000256" key="3">
    <source>
        <dbReference type="ARBA" id="ARBA00010008"/>
    </source>
</evidence>
<dbReference type="AlphaFoldDB" id="A0A2U2APF4"/>
<dbReference type="GO" id="GO:0008710">
    <property type="term" value="F:8-amino-7-oxononanoate synthase activity"/>
    <property type="evidence" value="ECO:0007669"/>
    <property type="project" value="UniProtKB-EC"/>
</dbReference>
<dbReference type="InterPro" id="IPR004839">
    <property type="entry name" value="Aminotransferase_I/II_large"/>
</dbReference>
<sequence length="451" mass="49526">MVMWKERIRKALEQQRLDDRYRQRVVCHAQGSSINIEVEEATYLNFSSNDYLGLAHHPQLVLAAAYGAEHYGVGSGGSPHVTGFSRPLALLEERLADWLGYEAAIVYPSGFTANQAVIKVLIEKGDLIIADRLSHASLMEAAILSPGRLHRFKHNDLQSLESYLERYSVSSFNPLSDASSLDTSSLPTPLKTPLKLVVTEGLFSMDGDGAPLSEIAKVAANYGALLMVDDAHGIGIMGDEGRGSCDQAGIKPDILIVTFGKAFGCSGAAVLLSDELAEYFTQFSRPLIYSTAIPPMQAEILNEAITLIRSDEGEKRRQKLAANIAYFRTRMGDMLATLKERFSRDFTLSPGINEFNMLPFPCLIPSESAIQPLVIGEDSVALKLSRLLKNHGIWVSAIRPPTVPPKSARLRITITAEHQQSMIDYLIDQLEESLIILLTQQNDEAVGVLDV</sequence>
<dbReference type="GO" id="GO:0009102">
    <property type="term" value="P:biotin biosynthetic process"/>
    <property type="evidence" value="ECO:0007669"/>
    <property type="project" value="UniProtKB-KW"/>
</dbReference>
<evidence type="ECO:0000256" key="5">
    <source>
        <dbReference type="ARBA" id="ARBA00013187"/>
    </source>
</evidence>
<comment type="subunit">
    <text evidence="4">Homodimer.</text>
</comment>
<keyword evidence="7" id="KW-0093">Biotin biosynthesis</keyword>
<evidence type="ECO:0000256" key="11">
    <source>
        <dbReference type="ARBA" id="ARBA00047715"/>
    </source>
</evidence>
<dbReference type="EMBL" id="QEWR01000002">
    <property type="protein sequence ID" value="PWD85093.1"/>
    <property type="molecule type" value="Genomic_DNA"/>
</dbReference>
<evidence type="ECO:0000313" key="14">
    <source>
        <dbReference type="EMBL" id="PWD85093.1"/>
    </source>
</evidence>
<evidence type="ECO:0000256" key="6">
    <source>
        <dbReference type="ARBA" id="ARBA00022679"/>
    </source>
</evidence>
<evidence type="ECO:0000256" key="8">
    <source>
        <dbReference type="ARBA" id="ARBA00022898"/>
    </source>
</evidence>
<dbReference type="Proteomes" id="UP000244948">
    <property type="component" value="Unassembled WGS sequence"/>
</dbReference>
<name>A0A2U2APF4_9GAMM</name>
<reference evidence="14 15" key="1">
    <citation type="journal article" date="2018" name="Genome Announc.">
        <title>Ignatzschineria cameli sp. nov., isolated from necrotic foot tissue of dromedaries (Camelus dromedarius) and associated maggots (Wohlfahrtia species) in Dubai.</title>
        <authorList>
            <person name="Tsang C.C."/>
            <person name="Tang J.Y."/>
            <person name="Fong J.Y."/>
            <person name="Kinne J."/>
            <person name="Lee H.H."/>
            <person name="Joseph M."/>
            <person name="Jose S."/>
            <person name="Schuster R.K."/>
            <person name="Tang Y."/>
            <person name="Sivakumar S."/>
            <person name="Chen J.H."/>
            <person name="Teng J.L."/>
            <person name="Lau S.K."/>
            <person name="Wernery U."/>
            <person name="Woo P.C."/>
        </authorList>
    </citation>
    <scope>NUCLEOTIDE SEQUENCE [LARGE SCALE GENOMIC DNA]</scope>
    <source>
        <strain evidence="14 15">KCTC 22643</strain>
    </source>
</reference>
<accession>A0A2U2APF4</accession>
<dbReference type="PROSITE" id="PS00599">
    <property type="entry name" value="AA_TRANSFER_CLASS_2"/>
    <property type="match status" value="1"/>
</dbReference>
<keyword evidence="6 14" id="KW-0808">Transferase</keyword>
<organism evidence="14 15">
    <name type="scientific">Ignatzschineria indica</name>
    <dbReference type="NCBI Taxonomy" id="472583"/>
    <lineage>
        <taxon>Bacteria</taxon>
        <taxon>Pseudomonadati</taxon>
        <taxon>Pseudomonadota</taxon>
        <taxon>Gammaproteobacteria</taxon>
        <taxon>Cardiobacteriales</taxon>
        <taxon>Ignatzschineriaceae</taxon>
        <taxon>Ignatzschineria</taxon>
    </lineage>
</organism>
<dbReference type="InterPro" id="IPR015424">
    <property type="entry name" value="PyrdxlP-dep_Trfase"/>
</dbReference>
<evidence type="ECO:0000256" key="7">
    <source>
        <dbReference type="ARBA" id="ARBA00022756"/>
    </source>
</evidence>
<feature type="domain" description="Aminotransferase class I/classII large" evidence="13">
    <location>
        <begin position="43"/>
        <end position="430"/>
    </location>
</feature>
<evidence type="ECO:0000256" key="9">
    <source>
        <dbReference type="ARBA" id="ARBA00032610"/>
    </source>
</evidence>
<dbReference type="Gene3D" id="3.90.1150.10">
    <property type="entry name" value="Aspartate Aminotransferase, domain 1"/>
    <property type="match status" value="1"/>
</dbReference>
<dbReference type="InterPro" id="IPR001917">
    <property type="entry name" value="Aminotrans_II_pyridoxalP_BS"/>
</dbReference>
<comment type="catalytic activity">
    <reaction evidence="11">
        <text>6-carboxyhexanoyl-[ACP] + L-alanine + H(+) = (8S)-8-amino-7-oxononanoate + holo-[ACP] + CO2</text>
        <dbReference type="Rhea" id="RHEA:42288"/>
        <dbReference type="Rhea" id="RHEA-COMP:9685"/>
        <dbReference type="Rhea" id="RHEA-COMP:9955"/>
        <dbReference type="ChEBI" id="CHEBI:15378"/>
        <dbReference type="ChEBI" id="CHEBI:16526"/>
        <dbReference type="ChEBI" id="CHEBI:57972"/>
        <dbReference type="ChEBI" id="CHEBI:64479"/>
        <dbReference type="ChEBI" id="CHEBI:78846"/>
        <dbReference type="ChEBI" id="CHEBI:149468"/>
        <dbReference type="EC" id="2.3.1.47"/>
    </reaction>
</comment>
<gene>
    <name evidence="14" type="ORF">DC082_01305</name>
</gene>
<comment type="pathway">
    <text evidence="2">Cofactor biosynthesis; biotin biosynthesis.</text>
</comment>
<evidence type="ECO:0000256" key="12">
    <source>
        <dbReference type="RuleBase" id="RU003693"/>
    </source>
</evidence>
<dbReference type="GO" id="GO:0030170">
    <property type="term" value="F:pyridoxal phosphate binding"/>
    <property type="evidence" value="ECO:0007669"/>
    <property type="project" value="InterPro"/>
</dbReference>
<evidence type="ECO:0000256" key="10">
    <source>
        <dbReference type="ARBA" id="ARBA00033381"/>
    </source>
</evidence>
<keyword evidence="8 12" id="KW-0663">Pyridoxal phosphate</keyword>
<dbReference type="PANTHER" id="PTHR13693:SF100">
    <property type="entry name" value="8-AMINO-7-OXONONANOATE SYNTHASE"/>
    <property type="match status" value="1"/>
</dbReference>
<evidence type="ECO:0000256" key="1">
    <source>
        <dbReference type="ARBA" id="ARBA00001933"/>
    </source>
</evidence>
<comment type="cofactor">
    <cofactor evidence="1 12">
        <name>pyridoxal 5'-phosphate</name>
        <dbReference type="ChEBI" id="CHEBI:597326"/>
    </cofactor>
</comment>
<keyword evidence="15" id="KW-1185">Reference proteome</keyword>
<evidence type="ECO:0000313" key="15">
    <source>
        <dbReference type="Proteomes" id="UP000244948"/>
    </source>
</evidence>
<dbReference type="EC" id="2.3.1.47" evidence="5"/>
<dbReference type="InterPro" id="IPR050087">
    <property type="entry name" value="AON_synthase_class-II"/>
</dbReference>
<comment type="caution">
    <text evidence="14">The sequence shown here is derived from an EMBL/GenBank/DDBJ whole genome shotgun (WGS) entry which is preliminary data.</text>
</comment>
<dbReference type="SUPFAM" id="SSF53383">
    <property type="entry name" value="PLP-dependent transferases"/>
    <property type="match status" value="1"/>
</dbReference>
<dbReference type="InterPro" id="IPR015421">
    <property type="entry name" value="PyrdxlP-dep_Trfase_major"/>
</dbReference>
<keyword evidence="14" id="KW-0012">Acyltransferase</keyword>
<proteinExistence type="inferred from homology"/>
<protein>
    <recommendedName>
        <fullName evidence="5">8-amino-7-oxononanoate synthase</fullName>
        <ecNumber evidence="5">2.3.1.47</ecNumber>
    </recommendedName>
    <alternativeName>
        <fullName evidence="9">7-keto-8-amino-pelargonic acid synthase</fullName>
    </alternativeName>
    <alternativeName>
        <fullName evidence="10">8-amino-7-ketopelargonate synthase</fullName>
    </alternativeName>
</protein>
<dbReference type="PANTHER" id="PTHR13693">
    <property type="entry name" value="CLASS II AMINOTRANSFERASE/8-AMINO-7-OXONONANOATE SYNTHASE"/>
    <property type="match status" value="1"/>
</dbReference>
<evidence type="ECO:0000256" key="2">
    <source>
        <dbReference type="ARBA" id="ARBA00004746"/>
    </source>
</evidence>
<dbReference type="InterPro" id="IPR015422">
    <property type="entry name" value="PyrdxlP-dep_Trfase_small"/>
</dbReference>
<comment type="similarity">
    <text evidence="3">Belongs to the class-II pyridoxal-phosphate-dependent aminotransferase family. BioF subfamily.</text>
</comment>
<dbReference type="Gene3D" id="3.40.640.10">
    <property type="entry name" value="Type I PLP-dependent aspartate aminotransferase-like (Major domain)"/>
    <property type="match status" value="1"/>
</dbReference>
<dbReference type="Pfam" id="PF00155">
    <property type="entry name" value="Aminotran_1_2"/>
    <property type="match status" value="1"/>
</dbReference>
<evidence type="ECO:0000256" key="4">
    <source>
        <dbReference type="ARBA" id="ARBA00011738"/>
    </source>
</evidence>